<comment type="caution">
    <text evidence="2">The sequence shown here is derived from an EMBL/GenBank/DDBJ whole genome shotgun (WGS) entry which is preliminary data.</text>
</comment>
<evidence type="ECO:0000259" key="1">
    <source>
        <dbReference type="Pfam" id="PF21818"/>
    </source>
</evidence>
<proteinExistence type="predicted"/>
<organism evidence="2 3">
    <name type="scientific">Levilinea saccharolytica</name>
    <dbReference type="NCBI Taxonomy" id="229921"/>
    <lineage>
        <taxon>Bacteria</taxon>
        <taxon>Bacillati</taxon>
        <taxon>Chloroflexota</taxon>
        <taxon>Anaerolineae</taxon>
        <taxon>Anaerolineales</taxon>
        <taxon>Anaerolineaceae</taxon>
        <taxon>Levilinea</taxon>
    </lineage>
</organism>
<gene>
    <name evidence="2" type="ORF">ADN01_01865</name>
</gene>
<dbReference type="AlphaFoldDB" id="A0A0P6Z1E2"/>
<dbReference type="Pfam" id="PF21818">
    <property type="entry name" value="DUF6884"/>
    <property type="match status" value="1"/>
</dbReference>
<dbReference type="RefSeq" id="WP_062419248.1">
    <property type="nucleotide sequence ID" value="NZ_DF967974.1"/>
</dbReference>
<evidence type="ECO:0000313" key="2">
    <source>
        <dbReference type="EMBL" id="KPL90828.1"/>
    </source>
</evidence>
<dbReference type="STRING" id="229921.ADN01_01865"/>
<feature type="domain" description="DUF6884" evidence="1">
    <location>
        <begin position="4"/>
        <end position="134"/>
    </location>
</feature>
<dbReference type="Proteomes" id="UP000050501">
    <property type="component" value="Unassembled WGS sequence"/>
</dbReference>
<dbReference type="InterPro" id="IPR049251">
    <property type="entry name" value="DUF6884"/>
</dbReference>
<evidence type="ECO:0000313" key="3">
    <source>
        <dbReference type="Proteomes" id="UP000050501"/>
    </source>
</evidence>
<keyword evidence="3" id="KW-1185">Reference proteome</keyword>
<name>A0A0P6Z1E2_9CHLR</name>
<sequence>MKKIVLVSCVKSKLKYPAKAKDLYTSTLFQSNLQYAYQLEPDAIYILSAKYGLLDLDQIIAPYEMTLNTMTEAEKKGWSRRVLDVLQKKADLKSDLFVILAGMNYRKYLLPELTHYEIPLEGLSFGRQLQELKRRIS</sequence>
<protein>
    <recommendedName>
        <fullName evidence="1">DUF6884 domain-containing protein</fullName>
    </recommendedName>
</protein>
<dbReference type="OrthoDB" id="1493562at2"/>
<dbReference type="EMBL" id="LGCM01000008">
    <property type="protein sequence ID" value="KPL90828.1"/>
    <property type="molecule type" value="Genomic_DNA"/>
</dbReference>
<accession>A0A0P6Z1E2</accession>
<dbReference type="PATRIC" id="fig|229921.5.peg.1136"/>
<reference evidence="2 3" key="1">
    <citation type="submission" date="2015-07" db="EMBL/GenBank/DDBJ databases">
        <title>Genome sequence of Levilinea saccharolytica DSM 16555.</title>
        <authorList>
            <person name="Hemp J."/>
            <person name="Ward L.M."/>
            <person name="Pace L.A."/>
            <person name="Fischer W.W."/>
        </authorList>
    </citation>
    <scope>NUCLEOTIDE SEQUENCE [LARGE SCALE GENOMIC DNA]</scope>
    <source>
        <strain evidence="2 3">KIBI-1</strain>
    </source>
</reference>